<reference evidence="2 3" key="1">
    <citation type="submission" date="2015-09" db="EMBL/GenBank/DDBJ databases">
        <authorList>
            <consortium name="Swine Surveillance"/>
        </authorList>
    </citation>
    <scope>NUCLEOTIDE SEQUENCE [LARGE SCALE GENOMIC DNA]</scope>
    <source>
        <strain evidence="2 3">CECT 4357</strain>
    </source>
</reference>
<gene>
    <name evidence="2" type="ORF">TG4357_03623</name>
</gene>
<keyword evidence="3" id="KW-1185">Reference proteome</keyword>
<dbReference type="STRING" id="53501.SAMN04488043_10684"/>
<dbReference type="EMBL" id="CYSA01000028">
    <property type="protein sequence ID" value="CUH68489.1"/>
    <property type="molecule type" value="Genomic_DNA"/>
</dbReference>
<evidence type="ECO:0000313" key="3">
    <source>
        <dbReference type="Proteomes" id="UP000051587"/>
    </source>
</evidence>
<sequence>MSKHKGDLLRMMAKAETIKQADLARKLRQVQDETDRIAEQSGSLARLLDEHRLAAPGSKTTAQLANVMRVGHQLESHRKTLTNQMKQSEHRLSRARTALAQSGHKLDILSEKARIAQRQTENE</sequence>
<feature type="compositionally biased region" description="Basic and acidic residues" evidence="1">
    <location>
        <begin position="104"/>
        <end position="123"/>
    </location>
</feature>
<dbReference type="AlphaFoldDB" id="A0A0P1FKU6"/>
<evidence type="ECO:0000256" key="1">
    <source>
        <dbReference type="SAM" id="MobiDB-lite"/>
    </source>
</evidence>
<protein>
    <submittedName>
        <fullName evidence="2">Uncharacterized protein</fullName>
    </submittedName>
</protein>
<proteinExistence type="predicted"/>
<feature type="region of interest" description="Disordered" evidence="1">
    <location>
        <begin position="100"/>
        <end position="123"/>
    </location>
</feature>
<evidence type="ECO:0000313" key="2">
    <source>
        <dbReference type="EMBL" id="CUH68489.1"/>
    </source>
</evidence>
<dbReference type="Proteomes" id="UP000051587">
    <property type="component" value="Unassembled WGS sequence"/>
</dbReference>
<name>A0A0P1FKU6_THAGE</name>
<accession>A0A0P1FKU6</accession>
<organism evidence="2 3">
    <name type="scientific">Thalassovita gelatinovora</name>
    <name type="common">Thalassobius gelatinovorus</name>
    <dbReference type="NCBI Taxonomy" id="53501"/>
    <lineage>
        <taxon>Bacteria</taxon>
        <taxon>Pseudomonadati</taxon>
        <taxon>Pseudomonadota</taxon>
        <taxon>Alphaproteobacteria</taxon>
        <taxon>Rhodobacterales</taxon>
        <taxon>Roseobacteraceae</taxon>
        <taxon>Thalassovita</taxon>
    </lineage>
</organism>
<dbReference type="OrthoDB" id="9953295at2"/>
<dbReference type="RefSeq" id="WP_058264297.1">
    <property type="nucleotide sequence ID" value="NZ_CP051181.1"/>
</dbReference>